<dbReference type="PROSITE" id="PS51257">
    <property type="entry name" value="PROKAR_LIPOPROTEIN"/>
    <property type="match status" value="1"/>
</dbReference>
<sequence length="44" mass="4689">MVESLRGDNHCHTAAMIACAECEEWASALILLSGLQRSGASLDK</sequence>
<comment type="caution">
    <text evidence="1">The sequence shown here is derived from an EMBL/GenBank/DDBJ whole genome shotgun (WGS) entry which is preliminary data.</text>
</comment>
<dbReference type="EMBL" id="LSRX01005643">
    <property type="protein sequence ID" value="OLP73371.1"/>
    <property type="molecule type" value="Genomic_DNA"/>
</dbReference>
<reference evidence="1 2" key="1">
    <citation type="submission" date="2016-02" db="EMBL/GenBank/DDBJ databases">
        <title>Genome analysis of coral dinoflagellate symbionts highlights evolutionary adaptations to a symbiotic lifestyle.</title>
        <authorList>
            <person name="Aranda M."/>
            <person name="Li Y."/>
            <person name="Liew Y.J."/>
            <person name="Baumgarten S."/>
            <person name="Simakov O."/>
            <person name="Wilson M."/>
            <person name="Piel J."/>
            <person name="Ashoor H."/>
            <person name="Bougouffa S."/>
            <person name="Bajic V.B."/>
            <person name="Ryu T."/>
            <person name="Ravasi T."/>
            <person name="Bayer T."/>
            <person name="Micklem G."/>
            <person name="Kim H."/>
            <person name="Bhak J."/>
            <person name="Lajeunesse T.C."/>
            <person name="Voolstra C.R."/>
        </authorList>
    </citation>
    <scope>NUCLEOTIDE SEQUENCE [LARGE SCALE GENOMIC DNA]</scope>
    <source>
        <strain evidence="1 2">CCMP2467</strain>
    </source>
</reference>
<keyword evidence="2" id="KW-1185">Reference proteome</keyword>
<dbReference type="AlphaFoldDB" id="A0A1Q9BRQ0"/>
<protein>
    <submittedName>
        <fullName evidence="1">Uncharacterized protein</fullName>
    </submittedName>
</protein>
<gene>
    <name evidence="1" type="ORF">AK812_SmicGene47413</name>
</gene>
<accession>A0A1Q9BRQ0</accession>
<evidence type="ECO:0000313" key="1">
    <source>
        <dbReference type="EMBL" id="OLP73371.1"/>
    </source>
</evidence>
<name>A0A1Q9BRQ0_SYMMI</name>
<proteinExistence type="predicted"/>
<evidence type="ECO:0000313" key="2">
    <source>
        <dbReference type="Proteomes" id="UP000186817"/>
    </source>
</evidence>
<feature type="non-terminal residue" evidence="1">
    <location>
        <position position="44"/>
    </location>
</feature>
<dbReference type="Proteomes" id="UP000186817">
    <property type="component" value="Unassembled WGS sequence"/>
</dbReference>
<organism evidence="1 2">
    <name type="scientific">Symbiodinium microadriaticum</name>
    <name type="common">Dinoflagellate</name>
    <name type="synonym">Zooxanthella microadriatica</name>
    <dbReference type="NCBI Taxonomy" id="2951"/>
    <lineage>
        <taxon>Eukaryota</taxon>
        <taxon>Sar</taxon>
        <taxon>Alveolata</taxon>
        <taxon>Dinophyceae</taxon>
        <taxon>Suessiales</taxon>
        <taxon>Symbiodiniaceae</taxon>
        <taxon>Symbiodinium</taxon>
    </lineage>
</organism>